<dbReference type="EMBL" id="JAIWYP010000011">
    <property type="protein sequence ID" value="KAH3741252.1"/>
    <property type="molecule type" value="Genomic_DNA"/>
</dbReference>
<proteinExistence type="predicted"/>
<reference evidence="2" key="2">
    <citation type="submission" date="2020-11" db="EMBL/GenBank/DDBJ databases">
        <authorList>
            <person name="McCartney M.A."/>
            <person name="Auch B."/>
            <person name="Kono T."/>
            <person name="Mallez S."/>
            <person name="Becker A."/>
            <person name="Gohl D.M."/>
            <person name="Silverstein K.A.T."/>
            <person name="Koren S."/>
            <person name="Bechman K.B."/>
            <person name="Herman A."/>
            <person name="Abrahante J.E."/>
            <person name="Garbe J."/>
        </authorList>
    </citation>
    <scope>NUCLEOTIDE SEQUENCE</scope>
    <source>
        <strain evidence="2">Duluth1</strain>
        <tissue evidence="2">Whole animal</tissue>
    </source>
</reference>
<protein>
    <submittedName>
        <fullName evidence="2">Uncharacterized protein</fullName>
    </submittedName>
</protein>
<gene>
    <name evidence="2" type="ORF">DPMN_047973</name>
</gene>
<evidence type="ECO:0000256" key="1">
    <source>
        <dbReference type="SAM" id="Phobius"/>
    </source>
</evidence>
<name>A0A9D4DAQ3_DREPO</name>
<keyword evidence="1" id="KW-0472">Membrane</keyword>
<keyword evidence="1" id="KW-1133">Transmembrane helix</keyword>
<evidence type="ECO:0000313" key="2">
    <source>
        <dbReference type="EMBL" id="KAH3741252.1"/>
    </source>
</evidence>
<keyword evidence="1" id="KW-0812">Transmembrane</keyword>
<feature type="transmembrane region" description="Helical" evidence="1">
    <location>
        <begin position="21"/>
        <end position="42"/>
    </location>
</feature>
<sequence length="99" mass="11434">MSVPDQGREQLQIAQLVRVQWASALLACTLLVEEFFFALWFARLYCCSGWGTRVGQLFPSTRQLTFSWALTETRVRQLEPFEGRVIVRARSSPCAFHEH</sequence>
<evidence type="ECO:0000313" key="3">
    <source>
        <dbReference type="Proteomes" id="UP000828390"/>
    </source>
</evidence>
<accession>A0A9D4DAQ3</accession>
<reference evidence="2" key="1">
    <citation type="journal article" date="2019" name="bioRxiv">
        <title>The Genome of the Zebra Mussel, Dreissena polymorpha: A Resource for Invasive Species Research.</title>
        <authorList>
            <person name="McCartney M.A."/>
            <person name="Auch B."/>
            <person name="Kono T."/>
            <person name="Mallez S."/>
            <person name="Zhang Y."/>
            <person name="Obille A."/>
            <person name="Becker A."/>
            <person name="Abrahante J.E."/>
            <person name="Garbe J."/>
            <person name="Badalamenti J.P."/>
            <person name="Herman A."/>
            <person name="Mangelson H."/>
            <person name="Liachko I."/>
            <person name="Sullivan S."/>
            <person name="Sone E.D."/>
            <person name="Koren S."/>
            <person name="Silverstein K.A.T."/>
            <person name="Beckman K.B."/>
            <person name="Gohl D.M."/>
        </authorList>
    </citation>
    <scope>NUCLEOTIDE SEQUENCE</scope>
    <source>
        <strain evidence="2">Duluth1</strain>
        <tissue evidence="2">Whole animal</tissue>
    </source>
</reference>
<dbReference type="AlphaFoldDB" id="A0A9D4DAQ3"/>
<comment type="caution">
    <text evidence="2">The sequence shown here is derived from an EMBL/GenBank/DDBJ whole genome shotgun (WGS) entry which is preliminary data.</text>
</comment>
<keyword evidence="3" id="KW-1185">Reference proteome</keyword>
<organism evidence="2 3">
    <name type="scientific">Dreissena polymorpha</name>
    <name type="common">Zebra mussel</name>
    <name type="synonym">Mytilus polymorpha</name>
    <dbReference type="NCBI Taxonomy" id="45954"/>
    <lineage>
        <taxon>Eukaryota</taxon>
        <taxon>Metazoa</taxon>
        <taxon>Spiralia</taxon>
        <taxon>Lophotrochozoa</taxon>
        <taxon>Mollusca</taxon>
        <taxon>Bivalvia</taxon>
        <taxon>Autobranchia</taxon>
        <taxon>Heteroconchia</taxon>
        <taxon>Euheterodonta</taxon>
        <taxon>Imparidentia</taxon>
        <taxon>Neoheterodontei</taxon>
        <taxon>Myida</taxon>
        <taxon>Dreissenoidea</taxon>
        <taxon>Dreissenidae</taxon>
        <taxon>Dreissena</taxon>
    </lineage>
</organism>
<dbReference type="Proteomes" id="UP000828390">
    <property type="component" value="Unassembled WGS sequence"/>
</dbReference>